<dbReference type="Pfam" id="PF03949">
    <property type="entry name" value="Malic_M"/>
    <property type="match status" value="1"/>
</dbReference>
<feature type="binding site" evidence="6">
    <location>
        <position position="279"/>
    </location>
    <ligand>
        <name>(S)-malate</name>
        <dbReference type="ChEBI" id="CHEBI:15589"/>
    </ligand>
</feature>
<dbReference type="CDD" id="cd05311">
    <property type="entry name" value="NAD_bind_2_malic_enz"/>
    <property type="match status" value="1"/>
</dbReference>
<dbReference type="GO" id="GO:0016616">
    <property type="term" value="F:oxidoreductase activity, acting on the CH-OH group of donors, NAD or NADP as acceptor"/>
    <property type="evidence" value="ECO:0007669"/>
    <property type="project" value="InterPro"/>
</dbReference>
<dbReference type="InterPro" id="IPR051674">
    <property type="entry name" value="Malate_Decarboxylase"/>
</dbReference>
<reference evidence="8 9" key="1">
    <citation type="journal article" date="2017" name="Genome Biol. Evol.">
        <title>Comparative Genomic Analysis Identifies a Campylobacter Clade Deficient in Selenium Metabolism.</title>
        <authorList>
            <person name="Miller W.G."/>
            <person name="Yee E."/>
            <person name="Lopes B.S."/>
            <person name="Chapman M.H."/>
            <person name="Huynh S."/>
            <person name="Bono J.L."/>
            <person name="Parker C.T."/>
            <person name="Strachan N.J.C."/>
            <person name="Forbes K.J."/>
        </authorList>
    </citation>
    <scope>NUCLEOTIDE SEQUENCE [LARGE SCALE GENOMIC DNA]</scope>
    <source>
        <strain evidence="8 9">NCTC 13003</strain>
    </source>
</reference>
<dbReference type="OrthoDB" id="9805787at2"/>
<protein>
    <submittedName>
        <fullName evidence="8">Malate oxidoreductase</fullName>
        <ecNumber evidence="8">1.1.1.38</ecNumber>
    </submittedName>
</protein>
<dbReference type="FunFam" id="3.40.50.10380:FF:000003">
    <property type="entry name" value="NADP-dependent malic enzyme"/>
    <property type="match status" value="1"/>
</dbReference>
<keyword evidence="3 7" id="KW-0479">Metal-binding</keyword>
<sequence>MSLKQKALDYHIDGKIEINVKKPCVSAEDLSLAYSPGVAEPCMEISANNELAYKYTNKGNLVAVITDSTAVLGLGDIGAIAGKPVMEGKSVLFKKFANVDAFDIELDEKDPDKIVEICKALAPTFGGINLEDIAAPKCFYIEKKLQESVNIPVMHDDQHGTAIITTAGLLNALEINGKDISKIKVVVSGSGAAGIACAKMYQSVGVKNIIMCDSKGVIHSKRDDLTEQKMEFAIDTDDRTLGDALRGADMFLGLSKAKLLTPDMVKSMANNPIIFALANPEPEIRPEIAHEIRDDIIIGTGRSDYPNQVNNVLGFPFIFRGALDVRATKITENMKIAAAQALAKLAKESVPSEVCKAYGVDEIKFGKDYIIPKPFDPRVLLVVAPAVAKAAVEDGVALVKEFDESAYVQRLKNLF</sequence>
<feature type="binding site" evidence="7">
    <location>
        <position position="132"/>
    </location>
    <ligand>
        <name>a divalent metal cation</name>
        <dbReference type="ChEBI" id="CHEBI:60240"/>
    </ligand>
</feature>
<dbReference type="InterPro" id="IPR015884">
    <property type="entry name" value="Malic_enzyme_CS"/>
</dbReference>
<gene>
    <name evidence="8" type="primary">mez</name>
    <name evidence="8" type="ORF">CIGN_0280</name>
</gene>
<accession>A0A381D784</accession>
<dbReference type="PANTHER" id="PTHR43237:SF4">
    <property type="entry name" value="NADP-DEPENDENT MALIC ENZYME"/>
    <property type="match status" value="1"/>
</dbReference>
<organism evidence="8 9">
    <name type="scientific">Campylobacter devanensis</name>
    <dbReference type="NCBI Taxonomy" id="3161138"/>
    <lineage>
        <taxon>Bacteria</taxon>
        <taxon>Pseudomonadati</taxon>
        <taxon>Campylobacterota</taxon>
        <taxon>Epsilonproteobacteria</taxon>
        <taxon>Campylobacterales</taxon>
        <taxon>Campylobacteraceae</taxon>
        <taxon>Campylobacter</taxon>
    </lineage>
</organism>
<dbReference type="InterPro" id="IPR046346">
    <property type="entry name" value="Aminoacid_DH-like_N_sf"/>
</dbReference>
<dbReference type="InterPro" id="IPR045213">
    <property type="entry name" value="Malic_NAD-bd_bact_type"/>
</dbReference>
<feature type="active site" description="Proton acceptor" evidence="5">
    <location>
        <position position="89"/>
    </location>
</feature>
<feature type="binding site" evidence="7">
    <location>
        <position position="131"/>
    </location>
    <ligand>
        <name>a divalent metal cation</name>
        <dbReference type="ChEBI" id="CHEBI:60240"/>
    </ligand>
</feature>
<keyword evidence="4 8" id="KW-0560">Oxidoreductase</keyword>
<dbReference type="InterPro" id="IPR036291">
    <property type="entry name" value="NAD(P)-bd_dom_sf"/>
</dbReference>
<dbReference type="FunFam" id="3.40.50.720:FF:000095">
    <property type="entry name" value="NADP-dependent malic enzyme"/>
    <property type="match status" value="1"/>
</dbReference>
<evidence type="ECO:0000313" key="9">
    <source>
        <dbReference type="Proteomes" id="UP000194309"/>
    </source>
</evidence>
<dbReference type="SUPFAM" id="SSF51735">
    <property type="entry name" value="NAD(P)-binding Rossmann-fold domains"/>
    <property type="match status" value="1"/>
</dbReference>
<dbReference type="GO" id="GO:0004470">
    <property type="term" value="F:malic enzyme activity"/>
    <property type="evidence" value="ECO:0007669"/>
    <property type="project" value="InterPro"/>
</dbReference>
<dbReference type="PIRSF" id="PIRSF000106">
    <property type="entry name" value="ME"/>
    <property type="match status" value="1"/>
</dbReference>
<feature type="binding site" evidence="7">
    <location>
        <position position="157"/>
    </location>
    <ligand>
        <name>a divalent metal cation</name>
        <dbReference type="ChEBI" id="CHEBI:60240"/>
    </ligand>
</feature>
<dbReference type="Gene3D" id="3.40.50.10380">
    <property type="entry name" value="Malic enzyme, N-terminal domain"/>
    <property type="match status" value="1"/>
</dbReference>
<proteinExistence type="inferred from homology"/>
<dbReference type="InterPro" id="IPR001891">
    <property type="entry name" value="Malic_OxRdtase"/>
</dbReference>
<evidence type="ECO:0000256" key="7">
    <source>
        <dbReference type="PIRSR" id="PIRSR000106-3"/>
    </source>
</evidence>
<comment type="cofactor">
    <cofactor evidence="1">
        <name>Mn(2+)</name>
        <dbReference type="ChEBI" id="CHEBI:29035"/>
    </cofactor>
</comment>
<dbReference type="AlphaFoldDB" id="A0A1X9SQW7"/>
<dbReference type="GO" id="GO:0046872">
    <property type="term" value="F:metal ion binding"/>
    <property type="evidence" value="ECO:0007669"/>
    <property type="project" value="UniProtKB-KW"/>
</dbReference>
<dbReference type="Proteomes" id="UP000194309">
    <property type="component" value="Chromosome"/>
</dbReference>
<dbReference type="PROSITE" id="PS00331">
    <property type="entry name" value="MALIC_ENZYMES"/>
    <property type="match status" value="1"/>
</dbReference>
<dbReference type="SMART" id="SM00919">
    <property type="entry name" value="Malic_M"/>
    <property type="match status" value="1"/>
</dbReference>
<dbReference type="GO" id="GO:0051287">
    <property type="term" value="F:NAD binding"/>
    <property type="evidence" value="ECO:0007669"/>
    <property type="project" value="InterPro"/>
</dbReference>
<evidence type="ECO:0000256" key="5">
    <source>
        <dbReference type="PIRSR" id="PIRSR000106-1"/>
    </source>
</evidence>
<dbReference type="InterPro" id="IPR012302">
    <property type="entry name" value="Malic_NAD-bd"/>
</dbReference>
<dbReference type="InterPro" id="IPR037062">
    <property type="entry name" value="Malic_N_dom_sf"/>
</dbReference>
<evidence type="ECO:0000256" key="3">
    <source>
        <dbReference type="ARBA" id="ARBA00022723"/>
    </source>
</evidence>
<dbReference type="SMART" id="SM01274">
    <property type="entry name" value="malic"/>
    <property type="match status" value="1"/>
</dbReference>
<evidence type="ECO:0000256" key="6">
    <source>
        <dbReference type="PIRSR" id="PIRSR000106-2"/>
    </source>
</evidence>
<dbReference type="PANTHER" id="PTHR43237">
    <property type="entry name" value="NADP-DEPENDENT MALIC ENZYME"/>
    <property type="match status" value="1"/>
</dbReference>
<dbReference type="KEGG" id="cdev:CIGN_0280"/>
<evidence type="ECO:0000313" key="8">
    <source>
        <dbReference type="EMBL" id="ARQ98590.1"/>
    </source>
</evidence>
<dbReference type="STRING" id="1660064.CIGN_0280"/>
<dbReference type="InterPro" id="IPR012301">
    <property type="entry name" value="Malic_N_dom"/>
</dbReference>
<dbReference type="EC" id="1.1.1.38" evidence="8"/>
<evidence type="ECO:0000256" key="1">
    <source>
        <dbReference type="ARBA" id="ARBA00001936"/>
    </source>
</evidence>
<feature type="binding site" evidence="6">
    <location>
        <position position="310"/>
    </location>
    <ligand>
        <name>(S)-malate</name>
        <dbReference type="ChEBI" id="CHEBI:15589"/>
    </ligand>
</feature>
<accession>A0A1X9SQW7</accession>
<evidence type="ECO:0000256" key="2">
    <source>
        <dbReference type="ARBA" id="ARBA00008785"/>
    </source>
</evidence>
<evidence type="ECO:0000256" key="4">
    <source>
        <dbReference type="ARBA" id="ARBA00023002"/>
    </source>
</evidence>
<keyword evidence="9" id="KW-1185">Reference proteome</keyword>
<name>A0A1X9SQW7_9BACT</name>
<comment type="similarity">
    <text evidence="2">Belongs to the malic enzymes family.</text>
</comment>
<dbReference type="EMBL" id="CP018788">
    <property type="protein sequence ID" value="ARQ98590.1"/>
    <property type="molecule type" value="Genomic_DNA"/>
</dbReference>
<feature type="active site" description="Proton donor" evidence="5">
    <location>
        <position position="34"/>
    </location>
</feature>
<dbReference type="Pfam" id="PF00390">
    <property type="entry name" value="malic"/>
    <property type="match status" value="1"/>
</dbReference>
<dbReference type="Gene3D" id="3.40.50.720">
    <property type="entry name" value="NAD(P)-binding Rossmann-like Domain"/>
    <property type="match status" value="1"/>
</dbReference>
<comment type="cofactor">
    <cofactor evidence="7">
        <name>Mg(2+)</name>
        <dbReference type="ChEBI" id="CHEBI:18420"/>
    </cofactor>
    <cofactor evidence="7">
        <name>Mn(2+)</name>
        <dbReference type="ChEBI" id="CHEBI:29035"/>
    </cofactor>
    <text evidence="7">Divalent metal cations. Prefers magnesium or manganese.</text>
</comment>
<dbReference type="SUPFAM" id="SSF53223">
    <property type="entry name" value="Aminoacid dehydrogenase-like, N-terminal domain"/>
    <property type="match status" value="1"/>
</dbReference>